<dbReference type="STRING" id="4155.A0A022QR21"/>
<keyword evidence="3" id="KW-0805">Transcription regulation</keyword>
<dbReference type="FunFam" id="1.10.10.60:FF:000016">
    <property type="entry name" value="Transcriptional activator Myb isoform A"/>
    <property type="match status" value="1"/>
</dbReference>
<dbReference type="PANTHER" id="PTHR45614:SF252">
    <property type="entry name" value="TRANSCRIPTION FACTOR MYB3R-2-LIKE"/>
    <property type="match status" value="1"/>
</dbReference>
<dbReference type="GO" id="GO:0000978">
    <property type="term" value="F:RNA polymerase II cis-regulatory region sequence-specific DNA binding"/>
    <property type="evidence" value="ECO:0000318"/>
    <property type="project" value="GO_Central"/>
</dbReference>
<comment type="subcellular location">
    <subcellularLocation>
        <location evidence="1">Nucleus</location>
    </subcellularLocation>
</comment>
<keyword evidence="11" id="KW-1185">Reference proteome</keyword>
<evidence type="ECO:0000259" key="9">
    <source>
        <dbReference type="PROSITE" id="PS51294"/>
    </source>
</evidence>
<accession>A0A022QR21</accession>
<dbReference type="InterPro" id="IPR009057">
    <property type="entry name" value="Homeodomain-like_sf"/>
</dbReference>
<feature type="domain" description="HTH myb-type" evidence="9">
    <location>
        <begin position="146"/>
        <end position="196"/>
    </location>
</feature>
<dbReference type="InterPro" id="IPR001005">
    <property type="entry name" value="SANT/Myb"/>
</dbReference>
<reference evidence="10 11" key="1">
    <citation type="journal article" date="2013" name="Proc. Natl. Acad. Sci. U.S.A.">
        <title>Fine-scale variation in meiotic recombination in Mimulus inferred from population shotgun sequencing.</title>
        <authorList>
            <person name="Hellsten U."/>
            <person name="Wright K.M."/>
            <person name="Jenkins J."/>
            <person name="Shu S."/>
            <person name="Yuan Y."/>
            <person name="Wessler S.R."/>
            <person name="Schmutz J."/>
            <person name="Willis J.H."/>
            <person name="Rokhsar D.S."/>
        </authorList>
    </citation>
    <scope>NUCLEOTIDE SEQUENCE [LARGE SCALE GENOMIC DNA]</scope>
    <source>
        <strain evidence="11">cv. DUN x IM62</strain>
    </source>
</reference>
<evidence type="ECO:0000256" key="1">
    <source>
        <dbReference type="ARBA" id="ARBA00004123"/>
    </source>
</evidence>
<keyword evidence="4" id="KW-0238">DNA-binding</keyword>
<evidence type="ECO:0000256" key="3">
    <source>
        <dbReference type="ARBA" id="ARBA00023015"/>
    </source>
</evidence>
<dbReference type="AlphaFoldDB" id="A0A022QR21"/>
<dbReference type="GO" id="GO:0005634">
    <property type="term" value="C:nucleus"/>
    <property type="evidence" value="ECO:0000318"/>
    <property type="project" value="GO_Central"/>
</dbReference>
<dbReference type="Pfam" id="PF00249">
    <property type="entry name" value="Myb_DNA-binding"/>
    <property type="match status" value="1"/>
</dbReference>
<gene>
    <name evidence="10" type="ORF">MIMGU_mgv1a004378mg</name>
</gene>
<dbReference type="CDD" id="cd00167">
    <property type="entry name" value="SANT"/>
    <property type="match status" value="3"/>
</dbReference>
<feature type="domain" description="HTH myb-type" evidence="9">
    <location>
        <begin position="46"/>
        <end position="89"/>
    </location>
</feature>
<dbReference type="eggNOG" id="KOG0048">
    <property type="taxonomic scope" value="Eukaryota"/>
</dbReference>
<dbReference type="FunFam" id="1.10.10.60:FF:000010">
    <property type="entry name" value="Transcriptional activator Myb isoform A"/>
    <property type="match status" value="1"/>
</dbReference>
<feature type="region of interest" description="Disordered" evidence="7">
    <location>
        <begin position="1"/>
        <end position="44"/>
    </location>
</feature>
<keyword evidence="5" id="KW-0804">Transcription</keyword>
<dbReference type="InterPro" id="IPR017930">
    <property type="entry name" value="Myb_dom"/>
</dbReference>
<name>A0A022QR21_ERYGU</name>
<dbReference type="GO" id="GO:0006355">
    <property type="term" value="P:regulation of DNA-templated transcription"/>
    <property type="evidence" value="ECO:0000318"/>
    <property type="project" value="GO_Central"/>
</dbReference>
<feature type="domain" description="Myb-like" evidence="8">
    <location>
        <begin position="142"/>
        <end position="192"/>
    </location>
</feature>
<feature type="domain" description="HTH myb-type" evidence="9">
    <location>
        <begin position="90"/>
        <end position="145"/>
    </location>
</feature>
<evidence type="ECO:0000313" key="10">
    <source>
        <dbReference type="EMBL" id="EYU29728.1"/>
    </source>
</evidence>
<dbReference type="InterPro" id="IPR050560">
    <property type="entry name" value="MYB_TF"/>
</dbReference>
<organism evidence="10 11">
    <name type="scientific">Erythranthe guttata</name>
    <name type="common">Yellow monkey flower</name>
    <name type="synonym">Mimulus guttatus</name>
    <dbReference type="NCBI Taxonomy" id="4155"/>
    <lineage>
        <taxon>Eukaryota</taxon>
        <taxon>Viridiplantae</taxon>
        <taxon>Streptophyta</taxon>
        <taxon>Embryophyta</taxon>
        <taxon>Tracheophyta</taxon>
        <taxon>Spermatophyta</taxon>
        <taxon>Magnoliopsida</taxon>
        <taxon>eudicotyledons</taxon>
        <taxon>Gunneridae</taxon>
        <taxon>Pentapetalae</taxon>
        <taxon>asterids</taxon>
        <taxon>lamiids</taxon>
        <taxon>Lamiales</taxon>
        <taxon>Phrymaceae</taxon>
        <taxon>Erythranthe</taxon>
    </lineage>
</organism>
<evidence type="ECO:0000256" key="2">
    <source>
        <dbReference type="ARBA" id="ARBA00022737"/>
    </source>
</evidence>
<dbReference type="PROSITE" id="PS50090">
    <property type="entry name" value="MYB_LIKE"/>
    <property type="match status" value="3"/>
</dbReference>
<dbReference type="PANTHER" id="PTHR45614">
    <property type="entry name" value="MYB PROTEIN-RELATED"/>
    <property type="match status" value="1"/>
</dbReference>
<evidence type="ECO:0000256" key="7">
    <source>
        <dbReference type="SAM" id="MobiDB-lite"/>
    </source>
</evidence>
<protein>
    <submittedName>
        <fullName evidence="10">Uncharacterized protein</fullName>
    </submittedName>
</protein>
<evidence type="ECO:0000256" key="5">
    <source>
        <dbReference type="ARBA" id="ARBA00023163"/>
    </source>
</evidence>
<keyword evidence="2" id="KW-0677">Repeat</keyword>
<evidence type="ECO:0000256" key="6">
    <source>
        <dbReference type="ARBA" id="ARBA00023242"/>
    </source>
</evidence>
<proteinExistence type="predicted"/>
<evidence type="ECO:0000313" key="11">
    <source>
        <dbReference type="Proteomes" id="UP000030748"/>
    </source>
</evidence>
<dbReference type="Pfam" id="PF13921">
    <property type="entry name" value="Myb_DNA-bind_6"/>
    <property type="match status" value="1"/>
</dbReference>
<dbReference type="Proteomes" id="UP000030748">
    <property type="component" value="Unassembled WGS sequence"/>
</dbReference>
<feature type="domain" description="Myb-like" evidence="8">
    <location>
        <begin position="38"/>
        <end position="89"/>
    </location>
</feature>
<evidence type="ECO:0000256" key="4">
    <source>
        <dbReference type="ARBA" id="ARBA00023125"/>
    </source>
</evidence>
<feature type="compositionally biased region" description="Basic and acidic residues" evidence="7">
    <location>
        <begin position="1"/>
        <end position="27"/>
    </location>
</feature>
<evidence type="ECO:0000259" key="8">
    <source>
        <dbReference type="PROSITE" id="PS50090"/>
    </source>
</evidence>
<dbReference type="PROSITE" id="PS51294">
    <property type="entry name" value="HTH_MYB"/>
    <property type="match status" value="3"/>
</dbReference>
<feature type="domain" description="Myb-like" evidence="8">
    <location>
        <begin position="90"/>
        <end position="141"/>
    </location>
</feature>
<sequence length="530" mass="59673">MIEKEREIVREGEKKLGDGESNRERGRNLSVHRRTGPARRSSQAGWTIEEDKLLTELVQRFNGRNWKKIAEYMSERTDVQCLHRWQKVLDPGLVKSPWTKEEDDRITELVAEFGSKKWAAIAKFLPGRIGKQCRERWHNHLDPAIRKDPWTKEEEAILTHYHQVLGNKWAEIAKYLPGRTDNAIKNHWHCSVKKRPDLNLPRVSAPELQGNTSVHICKAEEKVQPKRSAQKRVPQNTGGTCSTNFANFFGENFETKPVFLGIGRSSEGVRNLIEHPNQNQCDRSSLITSHSYTKPKTNSLNNTMDPCFYVKTGHANLDVPPITHARTLDSPNRSRYNPCGNDDMSDCSPIGTLLSLSLCGSTDESQRAGKRLKFYEPSQLTPLDVKNVNKNNELANSYPSSNLSLSISSNDCSPELMLKTSAMSYRNTPSIIRKKFVTEAEQAIDFSSLSTPPSVISLQRASGGEDVNALSLMSEKSCLHSKLTSSISGQPLERRLEYAFDLEWDSATGRRCTPGSKSGAKFDAKMMLTP</sequence>
<dbReference type="SMART" id="SM00717">
    <property type="entry name" value="SANT"/>
    <property type="match status" value="3"/>
</dbReference>
<dbReference type="SUPFAM" id="SSF46689">
    <property type="entry name" value="Homeodomain-like"/>
    <property type="match status" value="2"/>
</dbReference>
<dbReference type="EMBL" id="KI631163">
    <property type="protein sequence ID" value="EYU29728.1"/>
    <property type="molecule type" value="Genomic_DNA"/>
</dbReference>
<dbReference type="GO" id="GO:0000981">
    <property type="term" value="F:DNA-binding transcription factor activity, RNA polymerase II-specific"/>
    <property type="evidence" value="ECO:0000318"/>
    <property type="project" value="GO_Central"/>
</dbReference>
<keyword evidence="6" id="KW-0539">Nucleus</keyword>
<dbReference type="Gene3D" id="1.10.10.60">
    <property type="entry name" value="Homeodomain-like"/>
    <property type="match status" value="3"/>
</dbReference>